<evidence type="ECO:0000256" key="1">
    <source>
        <dbReference type="SAM" id="MobiDB-lite"/>
    </source>
</evidence>
<sequence>MAWYISARREGTDHRVVAVAQPCADRPQACRALRARLSKILHDFRDPDLRSAKELEAMLREQLEQVERTGYATLPGGLILEVVELTHSDLGDPANVATSSGPSTDLDKHGAAERSIESHLPGCPYADGVAHDECSCPANAVAPAVWHRLP</sequence>
<dbReference type="EMBL" id="BAAAZG010000061">
    <property type="protein sequence ID" value="GAA4100850.1"/>
    <property type="molecule type" value="Genomic_DNA"/>
</dbReference>
<gene>
    <name evidence="2" type="ORF">GCM10022214_77850</name>
</gene>
<protein>
    <submittedName>
        <fullName evidence="2">Uncharacterized protein</fullName>
    </submittedName>
</protein>
<comment type="caution">
    <text evidence="2">The sequence shown here is derived from an EMBL/GenBank/DDBJ whole genome shotgun (WGS) entry which is preliminary data.</text>
</comment>
<accession>A0ABP7X0F9</accession>
<keyword evidence="3" id="KW-1185">Reference proteome</keyword>
<evidence type="ECO:0000313" key="2">
    <source>
        <dbReference type="EMBL" id="GAA4100850.1"/>
    </source>
</evidence>
<dbReference type="RefSeq" id="WP_344957643.1">
    <property type="nucleotide sequence ID" value="NZ_BAAAZG010000061.1"/>
</dbReference>
<evidence type="ECO:0000313" key="3">
    <source>
        <dbReference type="Proteomes" id="UP001500683"/>
    </source>
</evidence>
<proteinExistence type="predicted"/>
<name>A0ABP7X0F9_9ACTN</name>
<feature type="region of interest" description="Disordered" evidence="1">
    <location>
        <begin position="93"/>
        <end position="113"/>
    </location>
</feature>
<dbReference type="Proteomes" id="UP001500683">
    <property type="component" value="Unassembled WGS sequence"/>
</dbReference>
<reference evidence="3" key="1">
    <citation type="journal article" date="2019" name="Int. J. Syst. Evol. Microbiol.">
        <title>The Global Catalogue of Microorganisms (GCM) 10K type strain sequencing project: providing services to taxonomists for standard genome sequencing and annotation.</title>
        <authorList>
            <consortium name="The Broad Institute Genomics Platform"/>
            <consortium name="The Broad Institute Genome Sequencing Center for Infectious Disease"/>
            <person name="Wu L."/>
            <person name="Ma J."/>
        </authorList>
    </citation>
    <scope>NUCLEOTIDE SEQUENCE [LARGE SCALE GENOMIC DNA]</scope>
    <source>
        <strain evidence="3">JCM 16702</strain>
    </source>
</reference>
<organism evidence="2 3">
    <name type="scientific">Actinomadura miaoliensis</name>
    <dbReference type="NCBI Taxonomy" id="430685"/>
    <lineage>
        <taxon>Bacteria</taxon>
        <taxon>Bacillati</taxon>
        <taxon>Actinomycetota</taxon>
        <taxon>Actinomycetes</taxon>
        <taxon>Streptosporangiales</taxon>
        <taxon>Thermomonosporaceae</taxon>
        <taxon>Actinomadura</taxon>
    </lineage>
</organism>